<evidence type="ECO:0000256" key="3">
    <source>
        <dbReference type="ARBA" id="ARBA00004496"/>
    </source>
</evidence>
<evidence type="ECO:0000256" key="13">
    <source>
        <dbReference type="ARBA" id="ARBA00022993"/>
    </source>
</evidence>
<dbReference type="GO" id="GO:0046872">
    <property type="term" value="F:metal ion binding"/>
    <property type="evidence" value="ECO:0007669"/>
    <property type="project" value="UniProtKB-KW"/>
</dbReference>
<feature type="binding site" evidence="16">
    <location>
        <begin position="97"/>
        <end position="100"/>
    </location>
    <ligand>
        <name>substrate</name>
    </ligand>
</feature>
<dbReference type="GO" id="GO:0005737">
    <property type="term" value="C:cytoplasm"/>
    <property type="evidence" value="ECO:0007669"/>
    <property type="project" value="UniProtKB-SubCell"/>
</dbReference>
<evidence type="ECO:0000256" key="11">
    <source>
        <dbReference type="ARBA" id="ARBA00022840"/>
    </source>
</evidence>
<keyword evidence="11 16" id="KW-0067">ATP-binding</keyword>
<evidence type="ECO:0000256" key="1">
    <source>
        <dbReference type="ARBA" id="ARBA00001206"/>
    </source>
</evidence>
<name>A0A8J8CHW0_9CYAN</name>
<dbReference type="Pfam" id="PF03309">
    <property type="entry name" value="Pan_kinase"/>
    <property type="match status" value="1"/>
</dbReference>
<dbReference type="SUPFAM" id="SSF53067">
    <property type="entry name" value="Actin-like ATPase domain"/>
    <property type="match status" value="2"/>
</dbReference>
<comment type="cofactor">
    <cofactor evidence="16">
        <name>NH4(+)</name>
        <dbReference type="ChEBI" id="CHEBI:28938"/>
    </cofactor>
    <cofactor evidence="16">
        <name>K(+)</name>
        <dbReference type="ChEBI" id="CHEBI:29103"/>
    </cofactor>
    <text evidence="16">A monovalent cation. Ammonium or potassium.</text>
</comment>
<evidence type="ECO:0000256" key="8">
    <source>
        <dbReference type="ARBA" id="ARBA00022679"/>
    </source>
</evidence>
<evidence type="ECO:0000256" key="16">
    <source>
        <dbReference type="HAMAP-Rule" id="MF_01274"/>
    </source>
</evidence>
<accession>A0A8J8CHW0</accession>
<proteinExistence type="inferred from homology"/>
<feature type="active site" description="Proton acceptor" evidence="16">
    <location>
        <position position="99"/>
    </location>
</feature>
<protein>
    <recommendedName>
        <fullName evidence="15 16">Type III pantothenate kinase</fullName>
        <ecNumber evidence="6 16">2.7.1.33</ecNumber>
    </recommendedName>
    <alternativeName>
        <fullName evidence="16">PanK-III</fullName>
    </alternativeName>
    <alternativeName>
        <fullName evidence="16">Pantothenic acid kinase</fullName>
    </alternativeName>
</protein>
<evidence type="ECO:0000256" key="5">
    <source>
        <dbReference type="ARBA" id="ARBA00011738"/>
    </source>
</evidence>
<reference evidence="17" key="1">
    <citation type="submission" date="2019-12" db="EMBL/GenBank/DDBJ databases">
        <title>High-Quality draft genome sequences of three cyanobacteria isolated from the limestone walls of the Old Cathedral of Coimbra.</title>
        <authorList>
            <person name="Tiago I."/>
            <person name="Soares F."/>
            <person name="Portugal A."/>
        </authorList>
    </citation>
    <scope>NUCLEOTIDE SEQUENCE</scope>
    <source>
        <strain evidence="17">A</strain>
    </source>
</reference>
<dbReference type="Proteomes" id="UP000646053">
    <property type="component" value="Unassembled WGS sequence"/>
</dbReference>
<gene>
    <name evidence="16" type="primary">coaX</name>
    <name evidence="17" type="ORF">GS601_07425</name>
</gene>
<keyword evidence="9 16" id="KW-0547">Nucleotide-binding</keyword>
<keyword evidence="7 16" id="KW-0963">Cytoplasm</keyword>
<evidence type="ECO:0000256" key="10">
    <source>
        <dbReference type="ARBA" id="ARBA00022777"/>
    </source>
</evidence>
<evidence type="ECO:0000313" key="17">
    <source>
        <dbReference type="EMBL" id="NDJ17118.1"/>
    </source>
</evidence>
<dbReference type="EMBL" id="WVIE01000007">
    <property type="protein sequence ID" value="NDJ17118.1"/>
    <property type="molecule type" value="Genomic_DNA"/>
</dbReference>
<dbReference type="EC" id="2.7.1.33" evidence="6 16"/>
<feature type="binding site" evidence="16">
    <location>
        <position position="122"/>
    </location>
    <ligand>
        <name>ATP</name>
        <dbReference type="ChEBI" id="CHEBI:30616"/>
    </ligand>
</feature>
<comment type="pathway">
    <text evidence="4 16">Cofactor biosynthesis; coenzyme A biosynthesis; CoA from (R)-pantothenate: step 1/5.</text>
</comment>
<comment type="subcellular location">
    <subcellularLocation>
        <location evidence="3 16">Cytoplasm</location>
    </subcellularLocation>
</comment>
<evidence type="ECO:0000256" key="7">
    <source>
        <dbReference type="ARBA" id="ARBA00022490"/>
    </source>
</evidence>
<evidence type="ECO:0000256" key="4">
    <source>
        <dbReference type="ARBA" id="ARBA00005225"/>
    </source>
</evidence>
<feature type="binding site" evidence="16">
    <location>
        <position position="93"/>
    </location>
    <ligand>
        <name>substrate</name>
    </ligand>
</feature>
<evidence type="ECO:0000256" key="2">
    <source>
        <dbReference type="ARBA" id="ARBA00001958"/>
    </source>
</evidence>
<comment type="catalytic activity">
    <reaction evidence="1 16">
        <text>(R)-pantothenate + ATP = (R)-4'-phosphopantothenate + ADP + H(+)</text>
        <dbReference type="Rhea" id="RHEA:16373"/>
        <dbReference type="ChEBI" id="CHEBI:10986"/>
        <dbReference type="ChEBI" id="CHEBI:15378"/>
        <dbReference type="ChEBI" id="CHEBI:29032"/>
        <dbReference type="ChEBI" id="CHEBI:30616"/>
        <dbReference type="ChEBI" id="CHEBI:456216"/>
        <dbReference type="EC" id="2.7.1.33"/>
    </reaction>
</comment>
<evidence type="ECO:0000313" key="18">
    <source>
        <dbReference type="Proteomes" id="UP000646053"/>
    </source>
</evidence>
<feature type="binding site" evidence="16">
    <location>
        <position position="177"/>
    </location>
    <ligand>
        <name>substrate</name>
    </ligand>
</feature>
<dbReference type="UniPathway" id="UPA00241">
    <property type="reaction ID" value="UER00352"/>
</dbReference>
<dbReference type="GO" id="GO:0005524">
    <property type="term" value="F:ATP binding"/>
    <property type="evidence" value="ECO:0007669"/>
    <property type="project" value="UniProtKB-UniRule"/>
</dbReference>
<evidence type="ECO:0000256" key="15">
    <source>
        <dbReference type="ARBA" id="ARBA00040883"/>
    </source>
</evidence>
<dbReference type="AlphaFoldDB" id="A0A8J8CHW0"/>
<evidence type="ECO:0000256" key="9">
    <source>
        <dbReference type="ARBA" id="ARBA00022741"/>
    </source>
</evidence>
<comment type="caution">
    <text evidence="17">The sequence shown here is derived from an EMBL/GenBank/DDBJ whole genome shotgun (WGS) entry which is preliminary data.</text>
</comment>
<comment type="function">
    <text evidence="16">Catalyzes the phosphorylation of pantothenate (Pan), the first step in CoA biosynthesis.</text>
</comment>
<evidence type="ECO:0000256" key="12">
    <source>
        <dbReference type="ARBA" id="ARBA00022958"/>
    </source>
</evidence>
<dbReference type="NCBIfam" id="NF009871">
    <property type="entry name" value="PRK13331.1"/>
    <property type="match status" value="1"/>
</dbReference>
<dbReference type="RefSeq" id="WP_162422640.1">
    <property type="nucleotide sequence ID" value="NZ_WVIE01000007.1"/>
</dbReference>
<keyword evidence="16" id="KW-0479">Metal-binding</keyword>
<keyword evidence="10 16" id="KW-0418">Kinase</keyword>
<dbReference type="PANTHER" id="PTHR34265:SF1">
    <property type="entry name" value="TYPE III PANTOTHENATE KINASE"/>
    <property type="match status" value="1"/>
</dbReference>
<dbReference type="Gene3D" id="3.30.420.40">
    <property type="match status" value="1"/>
</dbReference>
<dbReference type="PANTHER" id="PTHR34265">
    <property type="entry name" value="TYPE III PANTOTHENATE KINASE"/>
    <property type="match status" value="1"/>
</dbReference>
<keyword evidence="13 16" id="KW-0173">Coenzyme A biosynthesis</keyword>
<organism evidence="17 18">
    <name type="scientific">Myxacorys almedinensis A</name>
    <dbReference type="NCBI Taxonomy" id="2690445"/>
    <lineage>
        <taxon>Bacteria</taxon>
        <taxon>Bacillati</taxon>
        <taxon>Cyanobacteriota</taxon>
        <taxon>Cyanophyceae</taxon>
        <taxon>Leptolyngbyales</taxon>
        <taxon>Leptolyngbyaceae</taxon>
        <taxon>Myxacorys</taxon>
        <taxon>Myxacorys almedinensis</taxon>
    </lineage>
</organism>
<dbReference type="NCBIfam" id="TIGR00671">
    <property type="entry name" value="baf"/>
    <property type="match status" value="1"/>
</dbReference>
<feature type="binding site" evidence="16">
    <location>
        <position position="119"/>
    </location>
    <ligand>
        <name>K(+)</name>
        <dbReference type="ChEBI" id="CHEBI:29103"/>
    </ligand>
</feature>
<dbReference type="InterPro" id="IPR043129">
    <property type="entry name" value="ATPase_NBD"/>
</dbReference>
<keyword evidence="18" id="KW-1185">Reference proteome</keyword>
<dbReference type="GO" id="GO:0004594">
    <property type="term" value="F:pantothenate kinase activity"/>
    <property type="evidence" value="ECO:0007669"/>
    <property type="project" value="UniProtKB-UniRule"/>
</dbReference>
<comment type="cofactor">
    <cofactor evidence="2">
        <name>K(+)</name>
        <dbReference type="ChEBI" id="CHEBI:29103"/>
    </cofactor>
</comment>
<dbReference type="InterPro" id="IPR004619">
    <property type="entry name" value="Type_III_PanK"/>
</dbReference>
<keyword evidence="12 16" id="KW-0630">Potassium</keyword>
<evidence type="ECO:0000256" key="14">
    <source>
        <dbReference type="ARBA" id="ARBA00038036"/>
    </source>
</evidence>
<sequence length="255" mass="27671">MNEWLALTIGNSRCHWALFENETLCQSWDAPPMDEAVVNAFIAHPGGFIPLLNGKARPELWFASVVSKQSKPWTAYPQVKVITLAQIPLHHVYSTLGIDRALALWGAIATYGSPALVIDCGTAMTFTGADPQGNLVGGAILPGLKLQVQALGQNTAALPELEAKLISDVPPRWARTTESAIASGILQSAIASIQSFVLDWQQHFSNGAIVITGGDAVLLHHLLRQELPGVFSVIELDLNLAFWGIRELRRRVKVV</sequence>
<feature type="binding site" evidence="16">
    <location>
        <begin position="8"/>
        <end position="15"/>
    </location>
    <ligand>
        <name>ATP</name>
        <dbReference type="ChEBI" id="CHEBI:30616"/>
    </ligand>
</feature>
<keyword evidence="8 16" id="KW-0808">Transferase</keyword>
<dbReference type="GO" id="GO:0015937">
    <property type="term" value="P:coenzyme A biosynthetic process"/>
    <property type="evidence" value="ECO:0007669"/>
    <property type="project" value="UniProtKB-UniRule"/>
</dbReference>
<dbReference type="HAMAP" id="MF_01274">
    <property type="entry name" value="Pantothen_kinase_3"/>
    <property type="match status" value="1"/>
</dbReference>
<comment type="subunit">
    <text evidence="5 16">Homodimer.</text>
</comment>
<comment type="similarity">
    <text evidence="14 16">Belongs to the type III pantothenate kinase family.</text>
</comment>
<evidence type="ECO:0000256" key="6">
    <source>
        <dbReference type="ARBA" id="ARBA00012102"/>
    </source>
</evidence>
<dbReference type="CDD" id="cd24015">
    <property type="entry name" value="ASKHA_NBD_PanK-III"/>
    <property type="match status" value="1"/>
</dbReference>